<organism evidence="1 2">
    <name type="scientific">Kribbella caucasensis</name>
    <dbReference type="NCBI Taxonomy" id="2512215"/>
    <lineage>
        <taxon>Bacteria</taxon>
        <taxon>Bacillati</taxon>
        <taxon>Actinomycetota</taxon>
        <taxon>Actinomycetes</taxon>
        <taxon>Propionibacteriales</taxon>
        <taxon>Kribbellaceae</taxon>
        <taxon>Kribbella</taxon>
    </lineage>
</organism>
<evidence type="ECO:0000313" key="2">
    <source>
        <dbReference type="Proteomes" id="UP000295388"/>
    </source>
</evidence>
<dbReference type="Proteomes" id="UP000295388">
    <property type="component" value="Unassembled WGS sequence"/>
</dbReference>
<accession>A0A4R6J4B0</accession>
<evidence type="ECO:0000313" key="1">
    <source>
        <dbReference type="EMBL" id="TDO30222.1"/>
    </source>
</evidence>
<comment type="caution">
    <text evidence="1">The sequence shown here is derived from an EMBL/GenBank/DDBJ whole genome shotgun (WGS) entry which is preliminary data.</text>
</comment>
<reference evidence="1 2" key="1">
    <citation type="submission" date="2019-03" db="EMBL/GenBank/DDBJ databases">
        <title>Genomic Encyclopedia of Type Strains, Phase III (KMG-III): the genomes of soil and plant-associated and newly described type strains.</title>
        <authorList>
            <person name="Whitman W."/>
        </authorList>
    </citation>
    <scope>NUCLEOTIDE SEQUENCE [LARGE SCALE GENOMIC DNA]</scope>
    <source>
        <strain evidence="1 2">VKM Ac-2527</strain>
    </source>
</reference>
<gene>
    <name evidence="1" type="ORF">EV643_13921</name>
</gene>
<protein>
    <submittedName>
        <fullName evidence="1">Uncharacterized protein</fullName>
    </submittedName>
</protein>
<sequence>MFIAAGAVAGGLAQASRAWMVTSVRRSSNEPVVDPAELGALGTDPIGGVGESLLDLGTERLESLQGLRLVVHPPPHPKRNLPQAFKAFAASA</sequence>
<proteinExistence type="predicted"/>
<dbReference type="AlphaFoldDB" id="A0A4R6J4B0"/>
<keyword evidence="2" id="KW-1185">Reference proteome</keyword>
<dbReference type="EMBL" id="SNWQ01000039">
    <property type="protein sequence ID" value="TDO30222.1"/>
    <property type="molecule type" value="Genomic_DNA"/>
</dbReference>
<name>A0A4R6J4B0_9ACTN</name>